<dbReference type="Pfam" id="PF13520">
    <property type="entry name" value="AA_permease_2"/>
    <property type="match status" value="1"/>
</dbReference>
<gene>
    <name evidence="7" type="ORF">KSF_106240</name>
</gene>
<protein>
    <submittedName>
        <fullName evidence="7">Amino acid transporter</fullName>
    </submittedName>
</protein>
<feature type="transmembrane region" description="Helical" evidence="6">
    <location>
        <begin position="252"/>
        <end position="274"/>
    </location>
</feature>
<dbReference type="Proteomes" id="UP000597444">
    <property type="component" value="Unassembled WGS sequence"/>
</dbReference>
<evidence type="ECO:0000256" key="2">
    <source>
        <dbReference type="ARBA" id="ARBA00022475"/>
    </source>
</evidence>
<comment type="subcellular location">
    <subcellularLocation>
        <location evidence="1">Cell membrane</location>
        <topology evidence="1">Multi-pass membrane protein</topology>
    </subcellularLocation>
</comment>
<name>A0A8J3J2Y0_9CHLR</name>
<keyword evidence="8" id="KW-1185">Reference proteome</keyword>
<comment type="caution">
    <text evidence="7">The sequence shown here is derived from an EMBL/GenBank/DDBJ whole genome shotgun (WGS) entry which is preliminary data.</text>
</comment>
<feature type="transmembrane region" description="Helical" evidence="6">
    <location>
        <begin position="63"/>
        <end position="88"/>
    </location>
</feature>
<dbReference type="PIRSF" id="PIRSF006060">
    <property type="entry name" value="AA_transporter"/>
    <property type="match status" value="1"/>
</dbReference>
<feature type="transmembrane region" description="Helical" evidence="6">
    <location>
        <begin position="174"/>
        <end position="198"/>
    </location>
</feature>
<reference evidence="7" key="1">
    <citation type="submission" date="2020-10" db="EMBL/GenBank/DDBJ databases">
        <title>Taxonomic study of unclassified bacteria belonging to the class Ktedonobacteria.</title>
        <authorList>
            <person name="Yabe S."/>
            <person name="Wang C.M."/>
            <person name="Zheng Y."/>
            <person name="Sakai Y."/>
            <person name="Cavaletti L."/>
            <person name="Monciardini P."/>
            <person name="Donadio S."/>
        </authorList>
    </citation>
    <scope>NUCLEOTIDE SEQUENCE</scope>
    <source>
        <strain evidence="7">ID150040</strain>
    </source>
</reference>
<dbReference type="EMBL" id="BNJK01000003">
    <property type="protein sequence ID" value="GHP00577.1"/>
    <property type="molecule type" value="Genomic_DNA"/>
</dbReference>
<feature type="transmembrane region" description="Helical" evidence="6">
    <location>
        <begin position="312"/>
        <end position="334"/>
    </location>
</feature>
<feature type="transmembrane region" description="Helical" evidence="6">
    <location>
        <begin position="430"/>
        <end position="455"/>
    </location>
</feature>
<feature type="transmembrane region" description="Helical" evidence="6">
    <location>
        <begin position="219"/>
        <end position="240"/>
    </location>
</feature>
<evidence type="ECO:0000256" key="5">
    <source>
        <dbReference type="ARBA" id="ARBA00023136"/>
    </source>
</evidence>
<evidence type="ECO:0000313" key="8">
    <source>
        <dbReference type="Proteomes" id="UP000597444"/>
    </source>
</evidence>
<keyword evidence="2" id="KW-1003">Cell membrane</keyword>
<evidence type="ECO:0000256" key="1">
    <source>
        <dbReference type="ARBA" id="ARBA00004651"/>
    </source>
</evidence>
<dbReference type="Gene3D" id="1.20.1740.10">
    <property type="entry name" value="Amino acid/polyamine transporter I"/>
    <property type="match status" value="1"/>
</dbReference>
<feature type="transmembrane region" description="Helical" evidence="6">
    <location>
        <begin position="286"/>
        <end position="306"/>
    </location>
</feature>
<dbReference type="PANTHER" id="PTHR42770">
    <property type="entry name" value="AMINO ACID TRANSPORTER-RELATED"/>
    <property type="match status" value="1"/>
</dbReference>
<evidence type="ECO:0000256" key="6">
    <source>
        <dbReference type="SAM" id="Phobius"/>
    </source>
</evidence>
<feature type="transmembrane region" description="Helical" evidence="6">
    <location>
        <begin position="467"/>
        <end position="489"/>
    </location>
</feature>
<dbReference type="GO" id="GO:0005886">
    <property type="term" value="C:plasma membrane"/>
    <property type="evidence" value="ECO:0007669"/>
    <property type="project" value="UniProtKB-SubCell"/>
</dbReference>
<dbReference type="AlphaFoldDB" id="A0A8J3J2Y0"/>
<sequence length="501" mass="54722">MTVTFIPRPEPQRPVFHRQPLTSETYLPEVLPPVLGSGDLIAQMIVNVFWISNITPILAGGPVVFLYLVICGVCFFIPCSVVMAQLAAIFPHEGGIYNWTFHCLGKNWAFFVSLCTWLPGVLSILNALIVLNSCAQTANPHWLTEPWQQGAAILFALTFVGIISTRPTRTVQTIMNGATIGMGVATVLILAATLIWLLSGRPSATTEWVLPHSVAQINSGLFGNTTLALLGSNIPLALIGETRNRQQATRSHLYWGTGLTLAGYFVWFFALLTIQGAQAAANQANPIVLLVATVTSVFGPFIGKLFLIDIGFYYLIIAITLNLCYSRLLIAFAADGRLSGRFCKVNVYRVPTYALLFQVAMVVVFASVLYFIVPLFTGLGRSASDLNSIAYNVVGASLTLVWALSYMAPFVNVTLLYLQARHAVMTQWFLSLPALLFCAILGVLTLGISIVTTLLNSFIPTLIPNTNWMYIIGLAILVCLGFCLLLTMYGNSEARYEQMQG</sequence>
<evidence type="ECO:0000313" key="7">
    <source>
        <dbReference type="EMBL" id="GHP00577.1"/>
    </source>
</evidence>
<feature type="transmembrane region" description="Helical" evidence="6">
    <location>
        <begin position="355"/>
        <end position="377"/>
    </location>
</feature>
<proteinExistence type="predicted"/>
<feature type="transmembrane region" description="Helical" evidence="6">
    <location>
        <begin position="108"/>
        <end position="131"/>
    </location>
</feature>
<dbReference type="InterPro" id="IPR002293">
    <property type="entry name" value="AA/rel_permease1"/>
</dbReference>
<keyword evidence="4 6" id="KW-1133">Transmembrane helix</keyword>
<dbReference type="GO" id="GO:0022857">
    <property type="term" value="F:transmembrane transporter activity"/>
    <property type="evidence" value="ECO:0007669"/>
    <property type="project" value="InterPro"/>
</dbReference>
<keyword evidence="5 6" id="KW-0472">Membrane</keyword>
<feature type="transmembrane region" description="Helical" evidence="6">
    <location>
        <begin position="389"/>
        <end position="418"/>
    </location>
</feature>
<keyword evidence="3 6" id="KW-0812">Transmembrane</keyword>
<dbReference type="RefSeq" id="WP_220211166.1">
    <property type="nucleotide sequence ID" value="NZ_BNJK01000003.1"/>
</dbReference>
<evidence type="ECO:0000256" key="4">
    <source>
        <dbReference type="ARBA" id="ARBA00022989"/>
    </source>
</evidence>
<feature type="transmembrane region" description="Helical" evidence="6">
    <location>
        <begin position="151"/>
        <end position="168"/>
    </location>
</feature>
<dbReference type="PANTHER" id="PTHR42770:SF7">
    <property type="entry name" value="MEMBRANE PROTEIN"/>
    <property type="match status" value="1"/>
</dbReference>
<organism evidence="7 8">
    <name type="scientific">Reticulibacter mediterranei</name>
    <dbReference type="NCBI Taxonomy" id="2778369"/>
    <lineage>
        <taxon>Bacteria</taxon>
        <taxon>Bacillati</taxon>
        <taxon>Chloroflexota</taxon>
        <taxon>Ktedonobacteria</taxon>
        <taxon>Ktedonobacterales</taxon>
        <taxon>Reticulibacteraceae</taxon>
        <taxon>Reticulibacter</taxon>
    </lineage>
</organism>
<evidence type="ECO:0000256" key="3">
    <source>
        <dbReference type="ARBA" id="ARBA00022692"/>
    </source>
</evidence>
<dbReference type="InterPro" id="IPR050367">
    <property type="entry name" value="APC_superfamily"/>
</dbReference>
<accession>A0A8J3J2Y0</accession>